<dbReference type="OrthoDB" id="9993796at2759"/>
<feature type="compositionally biased region" description="Low complexity" evidence="6">
    <location>
        <begin position="162"/>
        <end position="188"/>
    </location>
</feature>
<dbReference type="Pfam" id="PF01494">
    <property type="entry name" value="FAD_binding_3"/>
    <property type="match status" value="1"/>
</dbReference>
<dbReference type="InterPro" id="IPR002938">
    <property type="entry name" value="FAD-bd"/>
</dbReference>
<dbReference type="Proteomes" id="UP000241462">
    <property type="component" value="Unassembled WGS sequence"/>
</dbReference>
<accession>A0A2T2ZV06</accession>
<dbReference type="SUPFAM" id="SSF51905">
    <property type="entry name" value="FAD/NAD(P)-binding domain"/>
    <property type="match status" value="1"/>
</dbReference>
<evidence type="ECO:0000259" key="9">
    <source>
        <dbReference type="Pfam" id="PF01494"/>
    </source>
</evidence>
<evidence type="ECO:0000256" key="2">
    <source>
        <dbReference type="ARBA" id="ARBA00022630"/>
    </source>
</evidence>
<protein>
    <submittedName>
        <fullName evidence="10">Uncharacterized protein</fullName>
    </submittedName>
</protein>
<evidence type="ECO:0000256" key="3">
    <source>
        <dbReference type="ARBA" id="ARBA00022827"/>
    </source>
</evidence>
<keyword evidence="2" id="KW-0285">Flavoprotein</keyword>
<dbReference type="EMBL" id="KZ678656">
    <property type="protein sequence ID" value="PSR77385.1"/>
    <property type="molecule type" value="Genomic_DNA"/>
</dbReference>
<evidence type="ECO:0000256" key="4">
    <source>
        <dbReference type="ARBA" id="ARBA00023002"/>
    </source>
</evidence>
<keyword evidence="11" id="KW-1185">Reference proteome</keyword>
<dbReference type="SUPFAM" id="SSF54373">
    <property type="entry name" value="FAD-linked reductases, C-terminal domain"/>
    <property type="match status" value="1"/>
</dbReference>
<evidence type="ECO:0000256" key="6">
    <source>
        <dbReference type="SAM" id="MobiDB-lite"/>
    </source>
</evidence>
<feature type="transmembrane region" description="Helical" evidence="7">
    <location>
        <begin position="12"/>
        <end position="33"/>
    </location>
</feature>
<evidence type="ECO:0000313" key="11">
    <source>
        <dbReference type="Proteomes" id="UP000241462"/>
    </source>
</evidence>
<evidence type="ECO:0000256" key="5">
    <source>
        <dbReference type="ARBA" id="ARBA00023033"/>
    </source>
</evidence>
<feature type="region of interest" description="Disordered" evidence="6">
    <location>
        <begin position="157"/>
        <end position="191"/>
    </location>
</feature>
<dbReference type="InterPro" id="IPR006076">
    <property type="entry name" value="FAD-dep_OxRdtase"/>
</dbReference>
<keyword evidence="4" id="KW-0560">Oxidoreductase</keyword>
<feature type="domain" description="FAD dependent oxidoreductase" evidence="8">
    <location>
        <begin position="11"/>
        <end position="74"/>
    </location>
</feature>
<dbReference type="PANTHER" id="PTHR13789:SF314">
    <property type="entry name" value="FAD-BINDING DOMAIN-CONTAINING PROTEIN"/>
    <property type="match status" value="1"/>
</dbReference>
<reference evidence="10 11" key="1">
    <citation type="journal article" date="2018" name="Mycol. Prog.">
        <title>Coniella lustricola, a new species from submerged detritus.</title>
        <authorList>
            <person name="Raudabaugh D.B."/>
            <person name="Iturriaga T."/>
            <person name="Carver A."/>
            <person name="Mondo S."/>
            <person name="Pangilinan J."/>
            <person name="Lipzen A."/>
            <person name="He G."/>
            <person name="Amirebrahimi M."/>
            <person name="Grigoriev I.V."/>
            <person name="Miller A.N."/>
        </authorList>
    </citation>
    <scope>NUCLEOTIDE SEQUENCE [LARGE SCALE GENOMIC DNA]</scope>
    <source>
        <strain evidence="10 11">B22-T-1</strain>
    </source>
</reference>
<gene>
    <name evidence="10" type="ORF">BD289DRAFT_456675</name>
</gene>
<dbReference type="AlphaFoldDB" id="A0A2T2ZV06"/>
<keyword evidence="7" id="KW-1133">Transmembrane helix</keyword>
<evidence type="ECO:0000313" key="10">
    <source>
        <dbReference type="EMBL" id="PSR77385.1"/>
    </source>
</evidence>
<keyword evidence="7" id="KW-0812">Transmembrane</keyword>
<dbReference type="InParanoid" id="A0A2T2ZV06"/>
<proteinExistence type="inferred from homology"/>
<evidence type="ECO:0000256" key="1">
    <source>
        <dbReference type="ARBA" id="ARBA00007992"/>
    </source>
</evidence>
<dbReference type="Pfam" id="PF01266">
    <property type="entry name" value="DAO"/>
    <property type="match status" value="1"/>
</dbReference>
<dbReference type="STRING" id="2025994.A0A2T2ZV06"/>
<evidence type="ECO:0000256" key="7">
    <source>
        <dbReference type="SAM" id="Phobius"/>
    </source>
</evidence>
<dbReference type="InterPro" id="IPR050493">
    <property type="entry name" value="FAD-dep_Monooxygenase_BioMet"/>
</dbReference>
<dbReference type="GO" id="GO:0004497">
    <property type="term" value="F:monooxygenase activity"/>
    <property type="evidence" value="ECO:0007669"/>
    <property type="project" value="UniProtKB-KW"/>
</dbReference>
<evidence type="ECO:0000259" key="8">
    <source>
        <dbReference type="Pfam" id="PF01266"/>
    </source>
</evidence>
<feature type="domain" description="FAD-binding" evidence="9">
    <location>
        <begin position="152"/>
        <end position="407"/>
    </location>
</feature>
<name>A0A2T2ZV06_9PEZI</name>
<dbReference type="PRINTS" id="PR00420">
    <property type="entry name" value="RNGMNOXGNASE"/>
</dbReference>
<dbReference type="Gene3D" id="3.50.50.60">
    <property type="entry name" value="FAD/NAD(P)-binding domain"/>
    <property type="match status" value="1"/>
</dbReference>
<keyword evidence="3" id="KW-0274">FAD</keyword>
<keyword evidence="7" id="KW-0472">Membrane</keyword>
<dbReference type="InterPro" id="IPR036188">
    <property type="entry name" value="FAD/NAD-bd_sf"/>
</dbReference>
<dbReference type="GO" id="GO:0071949">
    <property type="term" value="F:FAD binding"/>
    <property type="evidence" value="ECO:0007669"/>
    <property type="project" value="InterPro"/>
</dbReference>
<comment type="similarity">
    <text evidence="1">Belongs to the paxM FAD-dependent monooxygenase family.</text>
</comment>
<organism evidence="10 11">
    <name type="scientific">Coniella lustricola</name>
    <dbReference type="NCBI Taxonomy" id="2025994"/>
    <lineage>
        <taxon>Eukaryota</taxon>
        <taxon>Fungi</taxon>
        <taxon>Dikarya</taxon>
        <taxon>Ascomycota</taxon>
        <taxon>Pezizomycotina</taxon>
        <taxon>Sordariomycetes</taxon>
        <taxon>Sordariomycetidae</taxon>
        <taxon>Diaporthales</taxon>
        <taxon>Schizoparmaceae</taxon>
        <taxon>Coniella</taxon>
    </lineage>
</organism>
<sequence length="463" mass="50476">MTHSEGNNPLRVLIAGGGIAGLTAAIALCLQGHDVQVFEQSSLLRHTTASGNAVFCAPNCTVLLNRLGIDLAQERGLAYGGAKFLDSDCDVLHFERTSDEQRASWIAEWYLISRVDLHNALRRTALERGVKIHTSASIQSIDPEKATMTIAADLPRSHELDNNSNNNNNHTHTQSTSSNNSNGTSTTTIPGTLIIGADGVHSATRTHIVRTPSHEAPTVFSSGACCYRFLIPTATLQNNPITSIFVEKPQGVFVHCAGEDRRLVMYPCSLGETMNCVAIVPTAEVGEIKRGRTDYDQVANKMQLKAHFAHFAQPIQQLLDMVPDDGIRLYDLFDMEDLPSLIRDKAVLIGDAGHPFQPHIGQGAAQAIEDACALGVVMSRDATPESVPARLQLWQSLRKERVSKVMALTRARKQPAYWNKTQPKGDKGLAEAYAYCIHHNAWTNAEEQLKAWEGGKVAARGSS</sequence>
<keyword evidence="5" id="KW-0503">Monooxygenase</keyword>
<dbReference type="PANTHER" id="PTHR13789">
    <property type="entry name" value="MONOOXYGENASE"/>
    <property type="match status" value="1"/>
</dbReference>